<dbReference type="EMBL" id="QPKB01000003">
    <property type="protein sequence ID" value="RWR81051.1"/>
    <property type="molecule type" value="Genomic_DNA"/>
</dbReference>
<keyword evidence="2" id="KW-0347">Helicase</keyword>
<dbReference type="AlphaFoldDB" id="A0A3S3N5A0"/>
<keyword evidence="2" id="KW-0547">Nucleotide-binding</keyword>
<feature type="compositionally biased region" description="Low complexity" evidence="1">
    <location>
        <begin position="123"/>
        <end position="132"/>
    </location>
</feature>
<evidence type="ECO:0000256" key="1">
    <source>
        <dbReference type="SAM" id="MobiDB-lite"/>
    </source>
</evidence>
<keyword evidence="2" id="KW-0067">ATP-binding</keyword>
<protein>
    <submittedName>
        <fullName evidence="2">ATP-dependent RNA helicase Dbp73D isoform 1</fullName>
    </submittedName>
</protein>
<evidence type="ECO:0000313" key="3">
    <source>
        <dbReference type="Proteomes" id="UP000283530"/>
    </source>
</evidence>
<comment type="caution">
    <text evidence="2">The sequence shown here is derived from an EMBL/GenBank/DDBJ whole genome shotgun (WGS) entry which is preliminary data.</text>
</comment>
<keyword evidence="3" id="KW-1185">Reference proteome</keyword>
<dbReference type="GO" id="GO:0004386">
    <property type="term" value="F:helicase activity"/>
    <property type="evidence" value="ECO:0007669"/>
    <property type="project" value="UniProtKB-KW"/>
</dbReference>
<dbReference type="PANTHER" id="PTHR34196:SF2">
    <property type="entry name" value="OS02G0697700 PROTEIN"/>
    <property type="match status" value="1"/>
</dbReference>
<organism evidence="2 3">
    <name type="scientific">Cinnamomum micranthum f. kanehirae</name>
    <dbReference type="NCBI Taxonomy" id="337451"/>
    <lineage>
        <taxon>Eukaryota</taxon>
        <taxon>Viridiplantae</taxon>
        <taxon>Streptophyta</taxon>
        <taxon>Embryophyta</taxon>
        <taxon>Tracheophyta</taxon>
        <taxon>Spermatophyta</taxon>
        <taxon>Magnoliopsida</taxon>
        <taxon>Magnoliidae</taxon>
        <taxon>Laurales</taxon>
        <taxon>Lauraceae</taxon>
        <taxon>Cinnamomum</taxon>
    </lineage>
</organism>
<dbReference type="OrthoDB" id="1909326at2759"/>
<sequence length="150" mass="16173">MVGIFSRFSRTGHRRAQSALDERQVLPPDAEIASSAAAAAAAASHGIEISVQFKPVEHPIEPLDNAQPVKCPLPEPSILNDGRIWKERLSTSVPRMPDLPVMKGRAHLETEAAGTKTHRNPVSRSSLPSSISAPEHNFINLLDECKAAGD</sequence>
<reference evidence="2 3" key="1">
    <citation type="journal article" date="2019" name="Nat. Plants">
        <title>Stout camphor tree genome fills gaps in understanding of flowering plant genome evolution.</title>
        <authorList>
            <person name="Chaw S.M."/>
            <person name="Liu Y.C."/>
            <person name="Wu Y.W."/>
            <person name="Wang H.Y."/>
            <person name="Lin C.I."/>
            <person name="Wu C.S."/>
            <person name="Ke H.M."/>
            <person name="Chang L.Y."/>
            <person name="Hsu C.Y."/>
            <person name="Yang H.T."/>
            <person name="Sudianto E."/>
            <person name="Hsu M.H."/>
            <person name="Wu K.P."/>
            <person name="Wang L.N."/>
            <person name="Leebens-Mack J.H."/>
            <person name="Tsai I.J."/>
        </authorList>
    </citation>
    <scope>NUCLEOTIDE SEQUENCE [LARGE SCALE GENOMIC DNA]</scope>
    <source>
        <strain evidence="3">cv. Chaw 1501</strain>
        <tissue evidence="2">Young leaves</tissue>
    </source>
</reference>
<accession>A0A3S3N5A0</accession>
<gene>
    <name evidence="2" type="ORF">CKAN_00971800</name>
</gene>
<dbReference type="Proteomes" id="UP000283530">
    <property type="component" value="Unassembled WGS sequence"/>
</dbReference>
<proteinExistence type="predicted"/>
<evidence type="ECO:0000313" key="2">
    <source>
        <dbReference type="EMBL" id="RWR81051.1"/>
    </source>
</evidence>
<dbReference type="PANTHER" id="PTHR34196">
    <property type="entry name" value="OS02G0697700 PROTEIN"/>
    <property type="match status" value="1"/>
</dbReference>
<keyword evidence="2" id="KW-0378">Hydrolase</keyword>
<feature type="region of interest" description="Disordered" evidence="1">
    <location>
        <begin position="111"/>
        <end position="132"/>
    </location>
</feature>
<name>A0A3S3N5A0_9MAGN</name>